<proteinExistence type="predicted"/>
<evidence type="ECO:0000313" key="3">
    <source>
        <dbReference type="Proteomes" id="UP000772434"/>
    </source>
</evidence>
<keyword evidence="1" id="KW-0472">Membrane</keyword>
<comment type="caution">
    <text evidence="2">The sequence shown here is derived from an EMBL/GenBank/DDBJ whole genome shotgun (WGS) entry which is preliminary data.</text>
</comment>
<reference evidence="2" key="1">
    <citation type="submission" date="2020-11" db="EMBL/GenBank/DDBJ databases">
        <authorList>
            <consortium name="DOE Joint Genome Institute"/>
            <person name="Ahrendt S."/>
            <person name="Riley R."/>
            <person name="Andreopoulos W."/>
            <person name="Labutti K."/>
            <person name="Pangilinan J."/>
            <person name="Ruiz-Duenas F.J."/>
            <person name="Barrasa J.M."/>
            <person name="Sanchez-Garcia M."/>
            <person name="Camarero S."/>
            <person name="Miyauchi S."/>
            <person name="Serrano A."/>
            <person name="Linde D."/>
            <person name="Babiker R."/>
            <person name="Drula E."/>
            <person name="Ayuso-Fernandez I."/>
            <person name="Pacheco R."/>
            <person name="Padilla G."/>
            <person name="Ferreira P."/>
            <person name="Barriuso J."/>
            <person name="Kellner H."/>
            <person name="Castanera R."/>
            <person name="Alfaro M."/>
            <person name="Ramirez L."/>
            <person name="Pisabarro A.G."/>
            <person name="Kuo A."/>
            <person name="Tritt A."/>
            <person name="Lipzen A."/>
            <person name="He G."/>
            <person name="Yan M."/>
            <person name="Ng V."/>
            <person name="Cullen D."/>
            <person name="Martin F."/>
            <person name="Rosso M.-N."/>
            <person name="Henrissat B."/>
            <person name="Hibbett D."/>
            <person name="Martinez A.T."/>
            <person name="Grigoriev I.V."/>
        </authorList>
    </citation>
    <scope>NUCLEOTIDE SEQUENCE</scope>
    <source>
        <strain evidence="2">AH 40177</strain>
    </source>
</reference>
<gene>
    <name evidence="2" type="ORF">BDP27DRAFT_1418220</name>
</gene>
<keyword evidence="1" id="KW-1133">Transmembrane helix</keyword>
<keyword evidence="1" id="KW-0812">Transmembrane</keyword>
<organism evidence="2 3">
    <name type="scientific">Rhodocollybia butyracea</name>
    <dbReference type="NCBI Taxonomy" id="206335"/>
    <lineage>
        <taxon>Eukaryota</taxon>
        <taxon>Fungi</taxon>
        <taxon>Dikarya</taxon>
        <taxon>Basidiomycota</taxon>
        <taxon>Agaricomycotina</taxon>
        <taxon>Agaricomycetes</taxon>
        <taxon>Agaricomycetidae</taxon>
        <taxon>Agaricales</taxon>
        <taxon>Marasmiineae</taxon>
        <taxon>Omphalotaceae</taxon>
        <taxon>Rhodocollybia</taxon>
    </lineage>
</organism>
<dbReference type="AlphaFoldDB" id="A0A9P5PTX9"/>
<feature type="transmembrane region" description="Helical" evidence="1">
    <location>
        <begin position="6"/>
        <end position="27"/>
    </location>
</feature>
<dbReference type="EMBL" id="JADNRY010000025">
    <property type="protein sequence ID" value="KAF9072314.1"/>
    <property type="molecule type" value="Genomic_DNA"/>
</dbReference>
<evidence type="ECO:0000256" key="1">
    <source>
        <dbReference type="SAM" id="Phobius"/>
    </source>
</evidence>
<name>A0A9P5PTX9_9AGAR</name>
<keyword evidence="3" id="KW-1185">Reference proteome</keyword>
<accession>A0A9P5PTX9</accession>
<dbReference type="Proteomes" id="UP000772434">
    <property type="component" value="Unassembled WGS sequence"/>
</dbReference>
<protein>
    <submittedName>
        <fullName evidence="2">Uncharacterized protein</fullName>
    </submittedName>
</protein>
<evidence type="ECO:0000313" key="2">
    <source>
        <dbReference type="EMBL" id="KAF9072314.1"/>
    </source>
</evidence>
<sequence>MSDGHGSDVTVSFLMLTAMSFASFALLDSDSALEAHKILAFSPTHLIIPWRRHTTLAPFPGAWINLRLPRNTSAPAWKPWLGGPAIDLNFVVTAPNTVVPVGGIVIPPSNVVSDGMVVAHGWALPYGYDCTVTRTGWAGPPPGLKAFRYTDATPAADADVGESPEIIGNTLEISGLKMEGWRTLPFLTSPLFLCFISGFLVRIDVSGSISVLRSSLHPSNSLGAAKSHIGA</sequence>